<name>A0A6J4JJE6_9PROT</name>
<feature type="region of interest" description="Disordered" evidence="1">
    <location>
        <begin position="34"/>
        <end position="66"/>
    </location>
</feature>
<feature type="non-terminal residue" evidence="2">
    <location>
        <position position="1"/>
    </location>
</feature>
<evidence type="ECO:0000313" key="2">
    <source>
        <dbReference type="EMBL" id="CAA9279402.1"/>
    </source>
</evidence>
<protein>
    <submittedName>
        <fullName evidence="2">Uncharacterized protein</fullName>
    </submittedName>
</protein>
<feature type="compositionally biased region" description="Basic and acidic residues" evidence="1">
    <location>
        <begin position="1"/>
        <end position="15"/>
    </location>
</feature>
<proteinExistence type="predicted"/>
<accession>A0A6J4JJE6</accession>
<gene>
    <name evidence="2" type="ORF">AVDCRST_MAG04-3617</name>
</gene>
<feature type="non-terminal residue" evidence="2">
    <location>
        <position position="66"/>
    </location>
</feature>
<reference evidence="2" key="1">
    <citation type="submission" date="2020-02" db="EMBL/GenBank/DDBJ databases">
        <authorList>
            <person name="Meier V. D."/>
        </authorList>
    </citation>
    <scope>NUCLEOTIDE SEQUENCE</scope>
    <source>
        <strain evidence="2">AVDCRST_MAG04</strain>
    </source>
</reference>
<evidence type="ECO:0000256" key="1">
    <source>
        <dbReference type="SAM" id="MobiDB-lite"/>
    </source>
</evidence>
<dbReference type="EMBL" id="CADCTL010000265">
    <property type="protein sequence ID" value="CAA9279402.1"/>
    <property type="molecule type" value="Genomic_DNA"/>
</dbReference>
<feature type="region of interest" description="Disordered" evidence="1">
    <location>
        <begin position="1"/>
        <end position="20"/>
    </location>
</feature>
<organism evidence="2">
    <name type="scientific">uncultured Acetobacteraceae bacterium</name>
    <dbReference type="NCBI Taxonomy" id="169975"/>
    <lineage>
        <taxon>Bacteria</taxon>
        <taxon>Pseudomonadati</taxon>
        <taxon>Pseudomonadota</taxon>
        <taxon>Alphaproteobacteria</taxon>
        <taxon>Acetobacterales</taxon>
        <taxon>Acetobacteraceae</taxon>
        <taxon>environmental samples</taxon>
    </lineage>
</organism>
<dbReference type="AlphaFoldDB" id="A0A6J4JJE6"/>
<sequence>DRDSPHRLPRVRPDHLQGGAPVLRGLLSRLRHPGPIHRRPLAERAPGLHPDPLALRSEQAAGNADL</sequence>